<comment type="caution">
    <text evidence="2">The sequence shown here is derived from an EMBL/GenBank/DDBJ whole genome shotgun (WGS) entry which is preliminary data.</text>
</comment>
<gene>
    <name evidence="2" type="ORF">ACFSXZ_15640</name>
</gene>
<dbReference type="Proteomes" id="UP001597417">
    <property type="component" value="Unassembled WGS sequence"/>
</dbReference>
<evidence type="ECO:0000313" key="3">
    <source>
        <dbReference type="Proteomes" id="UP001597417"/>
    </source>
</evidence>
<dbReference type="RefSeq" id="WP_378265746.1">
    <property type="nucleotide sequence ID" value="NZ_JBHUKR010000007.1"/>
</dbReference>
<dbReference type="EMBL" id="JBHUKR010000007">
    <property type="protein sequence ID" value="MFD2417758.1"/>
    <property type="molecule type" value="Genomic_DNA"/>
</dbReference>
<sequence length="153" mass="16444">MPADDEETPKQRLARNVGELMSELRVAQAGVQILFGFLLAVVFTAQFRQASGFEKALHLTAVLLTVAATALLMSPAVWHRILFRTGSRWKIVDTGNRAALAGVVCLAAAVTVTVTLIAKVVYGGVAMAVVGGLTGLLFVVMWFVVPRVLTHRK</sequence>
<organism evidence="2 3">
    <name type="scientific">Amycolatopsis pigmentata</name>
    <dbReference type="NCBI Taxonomy" id="450801"/>
    <lineage>
        <taxon>Bacteria</taxon>
        <taxon>Bacillati</taxon>
        <taxon>Actinomycetota</taxon>
        <taxon>Actinomycetes</taxon>
        <taxon>Pseudonocardiales</taxon>
        <taxon>Pseudonocardiaceae</taxon>
        <taxon>Amycolatopsis</taxon>
    </lineage>
</organism>
<protein>
    <submittedName>
        <fullName evidence="2">DUF6328 family protein</fullName>
    </submittedName>
</protein>
<dbReference type="InterPro" id="IPR046291">
    <property type="entry name" value="DUF6328"/>
</dbReference>
<accession>A0ABW5FRV7</accession>
<dbReference type="Pfam" id="PF19853">
    <property type="entry name" value="DUF6328"/>
    <property type="match status" value="1"/>
</dbReference>
<evidence type="ECO:0000256" key="1">
    <source>
        <dbReference type="SAM" id="Phobius"/>
    </source>
</evidence>
<feature type="transmembrane region" description="Helical" evidence="1">
    <location>
        <begin position="98"/>
        <end position="118"/>
    </location>
</feature>
<name>A0ABW5FRV7_9PSEU</name>
<keyword evidence="1" id="KW-0812">Transmembrane</keyword>
<reference evidence="3" key="1">
    <citation type="journal article" date="2019" name="Int. J. Syst. Evol. Microbiol.">
        <title>The Global Catalogue of Microorganisms (GCM) 10K type strain sequencing project: providing services to taxonomists for standard genome sequencing and annotation.</title>
        <authorList>
            <consortium name="The Broad Institute Genomics Platform"/>
            <consortium name="The Broad Institute Genome Sequencing Center for Infectious Disease"/>
            <person name="Wu L."/>
            <person name="Ma J."/>
        </authorList>
    </citation>
    <scope>NUCLEOTIDE SEQUENCE [LARGE SCALE GENOMIC DNA]</scope>
    <source>
        <strain evidence="3">CGMCC 4.7645</strain>
    </source>
</reference>
<feature type="transmembrane region" description="Helical" evidence="1">
    <location>
        <begin position="26"/>
        <end position="45"/>
    </location>
</feature>
<keyword evidence="1" id="KW-0472">Membrane</keyword>
<feature type="transmembrane region" description="Helical" evidence="1">
    <location>
        <begin position="125"/>
        <end position="145"/>
    </location>
</feature>
<evidence type="ECO:0000313" key="2">
    <source>
        <dbReference type="EMBL" id="MFD2417758.1"/>
    </source>
</evidence>
<keyword evidence="1" id="KW-1133">Transmembrane helix</keyword>
<proteinExistence type="predicted"/>
<keyword evidence="3" id="KW-1185">Reference proteome</keyword>
<feature type="transmembrane region" description="Helical" evidence="1">
    <location>
        <begin position="57"/>
        <end position="78"/>
    </location>
</feature>